<name>A0A4Y7TA23_COPMI</name>
<feature type="region of interest" description="Disordered" evidence="1">
    <location>
        <begin position="200"/>
        <end position="241"/>
    </location>
</feature>
<evidence type="ECO:0000313" key="3">
    <source>
        <dbReference type="Proteomes" id="UP000298030"/>
    </source>
</evidence>
<reference evidence="2 3" key="1">
    <citation type="journal article" date="2019" name="Nat. Ecol. Evol.">
        <title>Megaphylogeny resolves global patterns of mushroom evolution.</title>
        <authorList>
            <person name="Varga T."/>
            <person name="Krizsan K."/>
            <person name="Foldi C."/>
            <person name="Dima B."/>
            <person name="Sanchez-Garcia M."/>
            <person name="Sanchez-Ramirez S."/>
            <person name="Szollosi G.J."/>
            <person name="Szarkandi J.G."/>
            <person name="Papp V."/>
            <person name="Albert L."/>
            <person name="Andreopoulos W."/>
            <person name="Angelini C."/>
            <person name="Antonin V."/>
            <person name="Barry K.W."/>
            <person name="Bougher N.L."/>
            <person name="Buchanan P."/>
            <person name="Buyck B."/>
            <person name="Bense V."/>
            <person name="Catcheside P."/>
            <person name="Chovatia M."/>
            <person name="Cooper J."/>
            <person name="Damon W."/>
            <person name="Desjardin D."/>
            <person name="Finy P."/>
            <person name="Geml J."/>
            <person name="Haridas S."/>
            <person name="Hughes K."/>
            <person name="Justo A."/>
            <person name="Karasinski D."/>
            <person name="Kautmanova I."/>
            <person name="Kiss B."/>
            <person name="Kocsube S."/>
            <person name="Kotiranta H."/>
            <person name="LaButti K.M."/>
            <person name="Lechner B.E."/>
            <person name="Liimatainen K."/>
            <person name="Lipzen A."/>
            <person name="Lukacs Z."/>
            <person name="Mihaltcheva S."/>
            <person name="Morgado L.N."/>
            <person name="Niskanen T."/>
            <person name="Noordeloos M.E."/>
            <person name="Ohm R.A."/>
            <person name="Ortiz-Santana B."/>
            <person name="Ovrebo C."/>
            <person name="Racz N."/>
            <person name="Riley R."/>
            <person name="Savchenko A."/>
            <person name="Shiryaev A."/>
            <person name="Soop K."/>
            <person name="Spirin V."/>
            <person name="Szebenyi C."/>
            <person name="Tomsovsky M."/>
            <person name="Tulloss R.E."/>
            <person name="Uehling J."/>
            <person name="Grigoriev I.V."/>
            <person name="Vagvolgyi C."/>
            <person name="Papp T."/>
            <person name="Martin F.M."/>
            <person name="Miettinen O."/>
            <person name="Hibbett D.S."/>
            <person name="Nagy L.G."/>
        </authorList>
    </citation>
    <scope>NUCLEOTIDE SEQUENCE [LARGE SCALE GENOMIC DNA]</scope>
    <source>
        <strain evidence="2 3">FP101781</strain>
    </source>
</reference>
<organism evidence="2 3">
    <name type="scientific">Coprinellus micaceus</name>
    <name type="common">Glistening ink-cap mushroom</name>
    <name type="synonym">Coprinus micaceus</name>
    <dbReference type="NCBI Taxonomy" id="71717"/>
    <lineage>
        <taxon>Eukaryota</taxon>
        <taxon>Fungi</taxon>
        <taxon>Dikarya</taxon>
        <taxon>Basidiomycota</taxon>
        <taxon>Agaricomycotina</taxon>
        <taxon>Agaricomycetes</taxon>
        <taxon>Agaricomycetidae</taxon>
        <taxon>Agaricales</taxon>
        <taxon>Agaricineae</taxon>
        <taxon>Psathyrellaceae</taxon>
        <taxon>Coprinellus</taxon>
    </lineage>
</organism>
<dbReference type="Proteomes" id="UP000298030">
    <property type="component" value="Unassembled WGS sequence"/>
</dbReference>
<feature type="region of interest" description="Disordered" evidence="1">
    <location>
        <begin position="112"/>
        <end position="139"/>
    </location>
</feature>
<feature type="compositionally biased region" description="Polar residues" evidence="1">
    <location>
        <begin position="200"/>
        <end position="210"/>
    </location>
</feature>
<protein>
    <submittedName>
        <fullName evidence="2">Uncharacterized protein</fullName>
    </submittedName>
</protein>
<dbReference type="AlphaFoldDB" id="A0A4Y7TA23"/>
<dbReference type="EMBL" id="QPFP01000023">
    <property type="protein sequence ID" value="TEB30409.1"/>
    <property type="molecule type" value="Genomic_DNA"/>
</dbReference>
<comment type="caution">
    <text evidence="2">The sequence shown here is derived from an EMBL/GenBank/DDBJ whole genome shotgun (WGS) entry which is preliminary data.</text>
</comment>
<proteinExistence type="predicted"/>
<sequence>MILQASSKHPQTPRILDMQYINNQSTRMANLVVPRSLGATRVGRGGDTDRLQGLGLGLVKAPAPLVDRVKATEEPGSLKLAPFGGSGNKDVSFKLAGNQPSLPEVMKFLKEGTDSTAPPSSFPSTGFNPAIRSGARQDEKEDLPPIATILDTAGPVRTQPRSLAHRATPAVPYTRVQAKDTARVEDGEDLFYFLASVAATSPDSDGSSTEVDFKFDDEEEIDELDSDSESEAESTSITISPPNREAKVIDLSDGDVEMVEIPAPLYTSTPPAIKAIPSATTSRFTPSFPWEFFACDIALGLSLYDAECSHLRSTGEYTQARAHLLISQIFDGAKVTLATFKRRRAEIDTPEGRRLLWRFAKMGRKPEAAVRKDPWFKPSQLSCLKRTLRNPKADV</sequence>
<feature type="compositionally biased region" description="Acidic residues" evidence="1">
    <location>
        <begin position="215"/>
        <end position="232"/>
    </location>
</feature>
<keyword evidence="3" id="KW-1185">Reference proteome</keyword>
<gene>
    <name evidence="2" type="ORF">FA13DRAFT_1733719</name>
</gene>
<evidence type="ECO:0000256" key="1">
    <source>
        <dbReference type="SAM" id="MobiDB-lite"/>
    </source>
</evidence>
<accession>A0A4Y7TA23</accession>
<feature type="compositionally biased region" description="Polar residues" evidence="1">
    <location>
        <begin position="114"/>
        <end position="127"/>
    </location>
</feature>
<evidence type="ECO:0000313" key="2">
    <source>
        <dbReference type="EMBL" id="TEB30409.1"/>
    </source>
</evidence>